<dbReference type="InterPro" id="IPR035650">
    <property type="entry name" value="Tet_C"/>
</dbReference>
<keyword evidence="5" id="KW-0046">Antibiotic resistance</keyword>
<dbReference type="EMBL" id="JBHTOK010000075">
    <property type="protein sequence ID" value="MFD1441785.1"/>
    <property type="molecule type" value="Genomic_DNA"/>
</dbReference>
<dbReference type="Pfam" id="PF00679">
    <property type="entry name" value="EFG_C"/>
    <property type="match status" value="1"/>
</dbReference>
<dbReference type="Gene3D" id="3.40.50.300">
    <property type="entry name" value="P-loop containing nucleotide triphosphate hydrolases"/>
    <property type="match status" value="1"/>
</dbReference>
<dbReference type="InterPro" id="IPR035647">
    <property type="entry name" value="EFG_III/V"/>
</dbReference>
<protein>
    <submittedName>
        <fullName evidence="7">GTP-binding protein</fullName>
    </submittedName>
</protein>
<name>A0ABW4CZ00_9LACO</name>
<sequence>MKKITAGIIAHVDAGKTTLSEALLYKTGALRQLGRVDNGDAFLDSDALEKARGITIFSHEAKLQYQDLELTLLDTPGHVDFASATEQVLSVLDDAVLVVSATDGIPGYTRTLWRLLARYQVPAFIFVNKMDVPGADQAAVLDQVQGAFGEGCIAFADLNQDRQEAIALQDDAALDEFSTVGQLADATIQRLIAARKVTPVYFGSGLKLQGIDDLLAGLERWTQPLRPTADFGARVFKISHDDKGERLTWLRVTGGSLKPKQVLLGEQKANQLRLYNGEKFSVVQEVSAGQVCAIPGLKDTHPGLGLGAEPDAQAPLMAPVMTYKLAPLAEDPRACLTALRQLEDEDPALKVTWSEQLQELRVSIMGKVQLEILTQLLAQRFDLHVAFGTGSILYRETITQAVEGVGHFEPLRHYAEVHLLMQPAPRGSGMTYASDLPVEALSKNWQHLVLANLKAKQHIGVLTGSPLTDVKITLVGGRGSNVHTVGGDFREATWRAVRQGLMELKQTGGDLLLEPWYSFRLAVAQDQVGRAMADVDRMAGTVDPPTVPDRNGTVTLTGFAPVAAMQDYGQTVSTYTHGQGQLELLVAGYRPCHNAADVIKAIGYSEIGDTDNLPGSVFCAHGAGYPVAWQDVPAAAHVPYRYTPAELAAMTGKKD</sequence>
<organism evidence="7 8">
    <name type="scientific">Lacticaseibacillus hegangensis</name>
    <dbReference type="NCBI Taxonomy" id="2486010"/>
    <lineage>
        <taxon>Bacteria</taxon>
        <taxon>Bacillati</taxon>
        <taxon>Bacillota</taxon>
        <taxon>Bacilli</taxon>
        <taxon>Lactobacillales</taxon>
        <taxon>Lactobacillaceae</taxon>
        <taxon>Lacticaseibacillus</taxon>
    </lineage>
</organism>
<dbReference type="NCBIfam" id="TIGR00231">
    <property type="entry name" value="small_GTP"/>
    <property type="match status" value="1"/>
</dbReference>
<evidence type="ECO:0000256" key="1">
    <source>
        <dbReference type="ARBA" id="ARBA00003987"/>
    </source>
</evidence>
<dbReference type="PANTHER" id="PTHR43261:SF1">
    <property type="entry name" value="RIBOSOME-RELEASING FACTOR 2, MITOCHONDRIAL"/>
    <property type="match status" value="1"/>
</dbReference>
<reference evidence="8" key="1">
    <citation type="journal article" date="2019" name="Int. J. Syst. Evol. Microbiol.">
        <title>The Global Catalogue of Microorganisms (GCM) 10K type strain sequencing project: providing services to taxonomists for standard genome sequencing and annotation.</title>
        <authorList>
            <consortium name="The Broad Institute Genomics Platform"/>
            <consortium name="The Broad Institute Genome Sequencing Center for Infectious Disease"/>
            <person name="Wu L."/>
            <person name="Ma J."/>
        </authorList>
    </citation>
    <scope>NUCLEOTIDE SEQUENCE [LARGE SCALE GENOMIC DNA]</scope>
    <source>
        <strain evidence="8">CCM 8912</strain>
    </source>
</reference>
<dbReference type="Gene3D" id="2.40.30.10">
    <property type="entry name" value="Translation factors"/>
    <property type="match status" value="1"/>
</dbReference>
<dbReference type="CDD" id="cd03711">
    <property type="entry name" value="Tet_C"/>
    <property type="match status" value="1"/>
</dbReference>
<dbReference type="InterPro" id="IPR005517">
    <property type="entry name" value="Transl_elong_EFG/EF2_IV"/>
</dbReference>
<dbReference type="SUPFAM" id="SSF52540">
    <property type="entry name" value="P-loop containing nucleoside triphosphate hydrolases"/>
    <property type="match status" value="1"/>
</dbReference>
<dbReference type="Gene3D" id="3.30.70.240">
    <property type="match status" value="1"/>
</dbReference>
<gene>
    <name evidence="7" type="ORF">ACFQ5K_10395</name>
</gene>
<keyword evidence="8" id="KW-1185">Reference proteome</keyword>
<keyword evidence="3" id="KW-0648">Protein biosynthesis</keyword>
<proteinExistence type="predicted"/>
<evidence type="ECO:0000313" key="8">
    <source>
        <dbReference type="Proteomes" id="UP001597212"/>
    </source>
</evidence>
<dbReference type="InterPro" id="IPR027417">
    <property type="entry name" value="P-loop_NTPase"/>
</dbReference>
<dbReference type="InterPro" id="IPR009000">
    <property type="entry name" value="Transl_B-barrel_sf"/>
</dbReference>
<dbReference type="SMART" id="SM00838">
    <property type="entry name" value="EFG_C"/>
    <property type="match status" value="1"/>
</dbReference>
<comment type="function">
    <text evidence="1">Abolishes the inhibitory effect of tetracyclin on protein synthesis by a non-covalent modification of the ribosomes.</text>
</comment>
<dbReference type="RefSeq" id="WP_125755694.1">
    <property type="nucleotide sequence ID" value="NZ_JBHTOK010000075.1"/>
</dbReference>
<dbReference type="InterPro" id="IPR014721">
    <property type="entry name" value="Ribsml_uS5_D2-typ_fold_subgr"/>
</dbReference>
<comment type="caution">
    <text evidence="7">The sequence shown here is derived from an EMBL/GenBank/DDBJ whole genome shotgun (WGS) entry which is preliminary data.</text>
</comment>
<evidence type="ECO:0000256" key="4">
    <source>
        <dbReference type="ARBA" id="ARBA00023134"/>
    </source>
</evidence>
<dbReference type="Proteomes" id="UP001597212">
    <property type="component" value="Unassembled WGS sequence"/>
</dbReference>
<dbReference type="Pfam" id="PF00009">
    <property type="entry name" value="GTP_EFTU"/>
    <property type="match status" value="1"/>
</dbReference>
<dbReference type="SMART" id="SM00889">
    <property type="entry name" value="EFG_IV"/>
    <property type="match status" value="1"/>
</dbReference>
<dbReference type="PANTHER" id="PTHR43261">
    <property type="entry name" value="TRANSLATION ELONGATION FACTOR G-RELATED"/>
    <property type="match status" value="1"/>
</dbReference>
<dbReference type="Gene3D" id="3.30.230.10">
    <property type="match status" value="1"/>
</dbReference>
<dbReference type="SUPFAM" id="SSF50447">
    <property type="entry name" value="Translation proteins"/>
    <property type="match status" value="1"/>
</dbReference>
<keyword evidence="2" id="KW-0547">Nucleotide-binding</keyword>
<evidence type="ECO:0000313" key="7">
    <source>
        <dbReference type="EMBL" id="MFD1441785.1"/>
    </source>
</evidence>
<keyword evidence="4" id="KW-0342">GTP-binding</keyword>
<dbReference type="InterPro" id="IPR020568">
    <property type="entry name" value="Ribosomal_Su5_D2-typ_SF"/>
</dbReference>
<evidence type="ECO:0000256" key="3">
    <source>
        <dbReference type="ARBA" id="ARBA00022917"/>
    </source>
</evidence>
<dbReference type="Pfam" id="PF22042">
    <property type="entry name" value="EF-G_D2"/>
    <property type="match status" value="1"/>
</dbReference>
<dbReference type="Gene3D" id="3.30.70.870">
    <property type="entry name" value="Elongation Factor G (Translational Gtpase), domain 3"/>
    <property type="match status" value="1"/>
</dbReference>
<dbReference type="InterPro" id="IPR041095">
    <property type="entry name" value="EFG_II"/>
</dbReference>
<dbReference type="InterPro" id="IPR053905">
    <property type="entry name" value="EF-G-like_DII"/>
</dbReference>
<dbReference type="PROSITE" id="PS51722">
    <property type="entry name" value="G_TR_2"/>
    <property type="match status" value="1"/>
</dbReference>
<dbReference type="SUPFAM" id="SSF54211">
    <property type="entry name" value="Ribosomal protein S5 domain 2-like"/>
    <property type="match status" value="1"/>
</dbReference>
<dbReference type="InterPro" id="IPR005225">
    <property type="entry name" value="Small_GTP-bd"/>
</dbReference>
<dbReference type="InterPro" id="IPR000640">
    <property type="entry name" value="EFG_V-like"/>
</dbReference>
<dbReference type="Pfam" id="PF03764">
    <property type="entry name" value="EFG_IV"/>
    <property type="match status" value="1"/>
</dbReference>
<dbReference type="Pfam" id="PF14492">
    <property type="entry name" value="EFG_III"/>
    <property type="match status" value="1"/>
</dbReference>
<evidence type="ECO:0000256" key="5">
    <source>
        <dbReference type="ARBA" id="ARBA00023251"/>
    </source>
</evidence>
<dbReference type="InterPro" id="IPR000795">
    <property type="entry name" value="T_Tr_GTP-bd_dom"/>
</dbReference>
<evidence type="ECO:0000259" key="6">
    <source>
        <dbReference type="PROSITE" id="PS51722"/>
    </source>
</evidence>
<evidence type="ECO:0000256" key="2">
    <source>
        <dbReference type="ARBA" id="ARBA00022741"/>
    </source>
</evidence>
<feature type="domain" description="Tr-type G" evidence="6">
    <location>
        <begin position="1"/>
        <end position="228"/>
    </location>
</feature>
<dbReference type="PRINTS" id="PR00315">
    <property type="entry name" value="ELONGATNFCT"/>
</dbReference>
<dbReference type="SUPFAM" id="SSF54980">
    <property type="entry name" value="EF-G C-terminal domain-like"/>
    <property type="match status" value="2"/>
</dbReference>
<accession>A0ABW4CZ00</accession>